<evidence type="ECO:0000313" key="3">
    <source>
        <dbReference type="Proteomes" id="UP000510869"/>
    </source>
</evidence>
<dbReference type="GeneID" id="56142147"/>
<feature type="transmembrane region" description="Helical" evidence="1">
    <location>
        <begin position="38"/>
        <end position="59"/>
    </location>
</feature>
<organism evidence="2 3">
    <name type="scientific">Natrinema zhouii</name>
    <dbReference type="NCBI Taxonomy" id="1710539"/>
    <lineage>
        <taxon>Archaea</taxon>
        <taxon>Methanobacteriati</taxon>
        <taxon>Methanobacteriota</taxon>
        <taxon>Stenosarchaea group</taxon>
        <taxon>Halobacteria</taxon>
        <taxon>Halobacteriales</taxon>
        <taxon>Natrialbaceae</taxon>
        <taxon>Natrinema</taxon>
    </lineage>
</organism>
<dbReference type="AlphaFoldDB" id="A0A7D6H7C6"/>
<dbReference type="RefSeq" id="WP_180841781.1">
    <property type="nucleotide sequence ID" value="NZ_CP059154.1"/>
</dbReference>
<keyword evidence="1" id="KW-0472">Membrane</keyword>
<dbReference type="Proteomes" id="UP000510869">
    <property type="component" value="Chromosome"/>
</dbReference>
<proteinExistence type="predicted"/>
<keyword evidence="1" id="KW-1133">Transmembrane helix</keyword>
<sequence length="69" mass="7186">MSKFVFRILTLLVAATVIAVALVGWASGFIGIEAVDRSVSGPVVGLLLLALSGLIAVLFEPLEIDDEST</sequence>
<reference evidence="2 3" key="1">
    <citation type="submission" date="2020-07" db="EMBL/GenBank/DDBJ databases">
        <title>Natrinema (YPL30) sp. nov. and Haloterrigena xxxxxx (YPL8) sp. nov., isolated from a salt mine.</title>
        <authorList>
            <person name="Cui H."/>
        </authorList>
    </citation>
    <scope>NUCLEOTIDE SEQUENCE [LARGE SCALE GENOMIC DNA]</scope>
    <source>
        <strain evidence="2 3">YPL13</strain>
    </source>
</reference>
<evidence type="ECO:0000256" key="1">
    <source>
        <dbReference type="SAM" id="Phobius"/>
    </source>
</evidence>
<evidence type="ECO:0000313" key="2">
    <source>
        <dbReference type="EMBL" id="QLK26608.1"/>
    </source>
</evidence>
<name>A0A7D6H7C6_9EURY</name>
<keyword evidence="1" id="KW-0812">Transmembrane</keyword>
<accession>A0A7D6H7C6</accession>
<protein>
    <submittedName>
        <fullName evidence="2">Uncharacterized protein</fullName>
    </submittedName>
</protein>
<keyword evidence="3" id="KW-1185">Reference proteome</keyword>
<gene>
    <name evidence="2" type="ORF">HYG81_03040</name>
</gene>
<dbReference type="EMBL" id="CP059154">
    <property type="protein sequence ID" value="QLK26608.1"/>
    <property type="molecule type" value="Genomic_DNA"/>
</dbReference>
<dbReference type="KEGG" id="nay:HYG81_03040"/>